<evidence type="ECO:0000259" key="2">
    <source>
        <dbReference type="Pfam" id="PF03886"/>
    </source>
</evidence>
<keyword evidence="1" id="KW-0732">Signal</keyword>
<dbReference type="Gene3D" id="3.40.50.10610">
    <property type="entry name" value="ABC-type transport auxiliary lipoprotein component"/>
    <property type="match status" value="1"/>
</dbReference>
<proteinExistence type="predicted"/>
<sequence>MNKTKKTAFLPGLLLAAAVALAGCATPERPQRATLYDFGPGPVAPAAAATQPAQPTIVLADLEASINLDSSALLYRLAYADAHQLHPYALSRWSAPPLVLIRQRLREQLARDRAVLDPGEAAALARGGTMPRVLRIDVEEFCHQFDSPSQSSGVLRLRASLFEATLAGERLLAQRSFAARQPARTGDASGGVRALAAATDATGEELRQWLAATR</sequence>
<feature type="chain" id="PRO_5007449669" description="ABC-type transport auxiliary lipoprotein component domain-containing protein" evidence="1">
    <location>
        <begin position="23"/>
        <end position="214"/>
    </location>
</feature>
<dbReference type="OrthoDB" id="5568302at2"/>
<evidence type="ECO:0000313" key="4">
    <source>
        <dbReference type="Proteomes" id="UP000070433"/>
    </source>
</evidence>
<accession>A0A127JSP0</accession>
<dbReference type="AlphaFoldDB" id="A0A127JSP0"/>
<dbReference type="Pfam" id="PF03886">
    <property type="entry name" value="ABC_trans_aux"/>
    <property type="match status" value="1"/>
</dbReference>
<evidence type="ECO:0000256" key="1">
    <source>
        <dbReference type="SAM" id="SignalP"/>
    </source>
</evidence>
<gene>
    <name evidence="3" type="ORF">UC35_08990</name>
</gene>
<dbReference type="PROSITE" id="PS51257">
    <property type="entry name" value="PROKAR_LIPOPROTEIN"/>
    <property type="match status" value="1"/>
</dbReference>
<protein>
    <recommendedName>
        <fullName evidence="2">ABC-type transport auxiliary lipoprotein component domain-containing protein</fullName>
    </recommendedName>
</protein>
<organism evidence="3 4">
    <name type="scientific">Ramlibacter tataouinensis</name>
    <dbReference type="NCBI Taxonomy" id="94132"/>
    <lineage>
        <taxon>Bacteria</taxon>
        <taxon>Pseudomonadati</taxon>
        <taxon>Pseudomonadota</taxon>
        <taxon>Betaproteobacteria</taxon>
        <taxon>Burkholderiales</taxon>
        <taxon>Comamonadaceae</taxon>
        <taxon>Ramlibacter</taxon>
    </lineage>
</organism>
<dbReference type="EMBL" id="CP010951">
    <property type="protein sequence ID" value="AMO23001.1"/>
    <property type="molecule type" value="Genomic_DNA"/>
</dbReference>
<feature type="signal peptide" evidence="1">
    <location>
        <begin position="1"/>
        <end position="22"/>
    </location>
</feature>
<dbReference type="Proteomes" id="UP000070433">
    <property type="component" value="Chromosome"/>
</dbReference>
<dbReference type="RefSeq" id="WP_061498241.1">
    <property type="nucleotide sequence ID" value="NZ_CP010951.1"/>
</dbReference>
<reference evidence="3 4" key="1">
    <citation type="journal article" date="2014" name="Int. J. Syst. Evol. Microbiol.">
        <title>Ramlibacter solisilvae sp. nov., isolated from forest soil, and emended description of the genus Ramlibacter.</title>
        <authorList>
            <person name="Lee H.J."/>
            <person name="Lee S.H."/>
            <person name="Lee S.S."/>
            <person name="Lee J.S."/>
            <person name="Kim Y."/>
            <person name="Kim S.C."/>
            <person name="Jeon C.O."/>
        </authorList>
    </citation>
    <scope>NUCLEOTIDE SEQUENCE [LARGE SCALE GENOMIC DNA]</scope>
    <source>
        <strain evidence="3 4">5-10</strain>
    </source>
</reference>
<feature type="domain" description="ABC-type transport auxiliary lipoprotein component" evidence="2">
    <location>
        <begin position="43"/>
        <end position="204"/>
    </location>
</feature>
<keyword evidence="4" id="KW-1185">Reference proteome</keyword>
<name>A0A127JSP0_9BURK</name>
<dbReference type="InterPro" id="IPR005586">
    <property type="entry name" value="ABC_trans_aux"/>
</dbReference>
<dbReference type="SUPFAM" id="SSF159594">
    <property type="entry name" value="XCC0632-like"/>
    <property type="match status" value="1"/>
</dbReference>
<dbReference type="PATRIC" id="fig|94132.3.peg.1830"/>
<evidence type="ECO:0000313" key="3">
    <source>
        <dbReference type="EMBL" id="AMO23001.1"/>
    </source>
</evidence>